<name>A0A1I0I3Z3_9FIRM</name>
<feature type="domain" description="BMC circularly permuted" evidence="4">
    <location>
        <begin position="78"/>
        <end position="176"/>
    </location>
</feature>
<feature type="region of interest" description="Disordered" evidence="3">
    <location>
        <begin position="1"/>
        <end position="74"/>
    </location>
</feature>
<dbReference type="AlphaFoldDB" id="A0A1I0I3Z3"/>
<dbReference type="STRING" id="460384.SAMN05216313_11927"/>
<dbReference type="InterPro" id="IPR009307">
    <property type="entry name" value="EutS/PduU/CutR"/>
</dbReference>
<evidence type="ECO:0000256" key="1">
    <source>
        <dbReference type="ARBA" id="ARBA00024322"/>
    </source>
</evidence>
<sequence length="184" mass="18723">MMRPGSGTEPGARRNFGPGGGEMLGQPGEPGARRDFGPGSGETPVQPGEPGVQRNFGPGGGETLVQPGEPARAQGVSRVIEESVPGKQVTIAHVIASPVPDVYECLGIDQLGAIGILTLTPYETAIIAADVAVKASGVQVGFLDRFTGSVVVAGDVESVETALRAVCDCLERGLGFAVTGITRT</sequence>
<protein>
    <submittedName>
        <fullName evidence="5">Ethanolamine utilization protein EutS, ethanolamine utilization microcompartment shell protein</fullName>
    </submittedName>
</protein>
<dbReference type="PANTHER" id="PTHR40449">
    <property type="entry name" value="ETHANOLAMINE UTILIZATION PROTEIN EUTS"/>
    <property type="match status" value="1"/>
</dbReference>
<evidence type="ECO:0000313" key="6">
    <source>
        <dbReference type="Proteomes" id="UP000198508"/>
    </source>
</evidence>
<reference evidence="6" key="1">
    <citation type="submission" date="2016-10" db="EMBL/GenBank/DDBJ databases">
        <authorList>
            <person name="Varghese N."/>
            <person name="Submissions S."/>
        </authorList>
    </citation>
    <scope>NUCLEOTIDE SEQUENCE [LARGE SCALE GENOMIC DNA]</scope>
    <source>
        <strain evidence="6">NLAE-zl-G277</strain>
    </source>
</reference>
<dbReference type="PANTHER" id="PTHR40449:SF2">
    <property type="entry name" value="BACTERIAL MICROCOMPARTMENT SHELL PROTEIN EUTS"/>
    <property type="match status" value="1"/>
</dbReference>
<keyword evidence="2" id="KW-1283">Bacterial microcompartment</keyword>
<dbReference type="EMBL" id="FOIM01000019">
    <property type="protein sequence ID" value="SET91244.1"/>
    <property type="molecule type" value="Genomic_DNA"/>
</dbReference>
<organism evidence="5 6">
    <name type="scientific">Enterocloster lavalensis</name>
    <dbReference type="NCBI Taxonomy" id="460384"/>
    <lineage>
        <taxon>Bacteria</taxon>
        <taxon>Bacillati</taxon>
        <taxon>Bacillota</taxon>
        <taxon>Clostridia</taxon>
        <taxon>Lachnospirales</taxon>
        <taxon>Lachnospiraceae</taxon>
        <taxon>Enterocloster</taxon>
    </lineage>
</organism>
<dbReference type="Proteomes" id="UP000198508">
    <property type="component" value="Unassembled WGS sequence"/>
</dbReference>
<dbReference type="InterPro" id="IPR037233">
    <property type="entry name" value="CcmK-like_sf"/>
</dbReference>
<dbReference type="InterPro" id="IPR044870">
    <property type="entry name" value="BMC_CP"/>
</dbReference>
<evidence type="ECO:0000256" key="3">
    <source>
        <dbReference type="SAM" id="MobiDB-lite"/>
    </source>
</evidence>
<accession>A0A1I0I3Z3</accession>
<dbReference type="SMART" id="SM00877">
    <property type="entry name" value="BMC"/>
    <property type="match status" value="1"/>
</dbReference>
<dbReference type="Pfam" id="PF00936">
    <property type="entry name" value="BMC"/>
    <property type="match status" value="1"/>
</dbReference>
<dbReference type="InterPro" id="IPR000249">
    <property type="entry name" value="BMC_dom"/>
</dbReference>
<dbReference type="PROSITE" id="PS51931">
    <property type="entry name" value="BMC_CP"/>
    <property type="match status" value="1"/>
</dbReference>
<proteinExistence type="predicted"/>
<dbReference type="GO" id="GO:0031469">
    <property type="term" value="C:bacterial microcompartment"/>
    <property type="evidence" value="ECO:0007669"/>
    <property type="project" value="UniProtKB-SubCell"/>
</dbReference>
<dbReference type="CDD" id="cd07046">
    <property type="entry name" value="BMC_PduU-EutS"/>
    <property type="match status" value="1"/>
</dbReference>
<dbReference type="Gene3D" id="3.30.70.1710">
    <property type="match status" value="1"/>
</dbReference>
<evidence type="ECO:0000256" key="2">
    <source>
        <dbReference type="ARBA" id="ARBA00024446"/>
    </source>
</evidence>
<evidence type="ECO:0000259" key="4">
    <source>
        <dbReference type="PROSITE" id="PS51931"/>
    </source>
</evidence>
<keyword evidence="6" id="KW-1185">Reference proteome</keyword>
<gene>
    <name evidence="5" type="ORF">SAMN05216313_11927</name>
</gene>
<evidence type="ECO:0000313" key="5">
    <source>
        <dbReference type="EMBL" id="SET91244.1"/>
    </source>
</evidence>
<comment type="subcellular location">
    <subcellularLocation>
        <location evidence="1">Bacterial microcompartment</location>
    </subcellularLocation>
</comment>
<dbReference type="SUPFAM" id="SSF143414">
    <property type="entry name" value="CcmK-like"/>
    <property type="match status" value="1"/>
</dbReference>